<proteinExistence type="predicted"/>
<dbReference type="EMBL" id="MFKF01000217">
    <property type="protein sequence ID" value="OGG49980.1"/>
    <property type="molecule type" value="Genomic_DNA"/>
</dbReference>
<dbReference type="Proteomes" id="UP000178606">
    <property type="component" value="Unassembled WGS sequence"/>
</dbReference>
<evidence type="ECO:0000313" key="3">
    <source>
        <dbReference type="Proteomes" id="UP000178606"/>
    </source>
</evidence>
<feature type="compositionally biased region" description="Basic and acidic residues" evidence="1">
    <location>
        <begin position="59"/>
        <end position="79"/>
    </location>
</feature>
<reference evidence="2 3" key="1">
    <citation type="journal article" date="2016" name="Nat. Commun.">
        <title>Thousands of microbial genomes shed light on interconnected biogeochemical processes in an aquifer system.</title>
        <authorList>
            <person name="Anantharaman K."/>
            <person name="Brown C.T."/>
            <person name="Hug L.A."/>
            <person name="Sharon I."/>
            <person name="Castelle C.J."/>
            <person name="Probst A.J."/>
            <person name="Thomas B.C."/>
            <person name="Singh A."/>
            <person name="Wilkins M.J."/>
            <person name="Karaoz U."/>
            <person name="Brodie E.L."/>
            <person name="Williams K.H."/>
            <person name="Hubbard S.S."/>
            <person name="Banfield J.F."/>
        </authorList>
    </citation>
    <scope>NUCLEOTIDE SEQUENCE [LARGE SCALE GENOMIC DNA]</scope>
    <source>
        <strain evidence="3">RIFCSPLOWO2_12_FULL_64_10</strain>
    </source>
</reference>
<dbReference type="GO" id="GO:0005975">
    <property type="term" value="P:carbohydrate metabolic process"/>
    <property type="evidence" value="ECO:0007669"/>
    <property type="project" value="InterPro"/>
</dbReference>
<dbReference type="AlphaFoldDB" id="A0A1F6CLT4"/>
<accession>A0A1F6CLT4</accession>
<organism evidence="2 3">
    <name type="scientific">Handelsmanbacteria sp. (strain RIFCSPLOWO2_12_FULL_64_10)</name>
    <dbReference type="NCBI Taxonomy" id="1817868"/>
    <lineage>
        <taxon>Bacteria</taxon>
        <taxon>Candidatus Handelsmaniibacteriota</taxon>
    </lineage>
</organism>
<sequence>MASGLYRVGTSVPAWDSRDSLTLSSGARLRRIRSFEAGRVEYALCVDVETLRTVVVEESDLRRGSTEETEKRGDGETGKDIISGSPVPPLFGSGGEGRGESLYDKTLRRYASAPMTAAGEAGVALTVDLCPSHRRWDRDLFEALRGMRGDQPLPVAICVSGAWVRHHEREFEQLCAWNRQGELDLTFVNHSDTHPVGAHGAFLNSGGVDFEAEILNAEVTLLARGVIPSPFFRFPGLAHSAARLKALEKYGLIPVDADEWPGQNHTVTDRLPEGILLLHGNGNERAGVKWFLEMVRRTGLKEKLRDGTRRMLSLAECARGG</sequence>
<dbReference type="InterPro" id="IPR011330">
    <property type="entry name" value="Glyco_hydro/deAcase_b/a-brl"/>
</dbReference>
<evidence type="ECO:0000313" key="2">
    <source>
        <dbReference type="EMBL" id="OGG49980.1"/>
    </source>
</evidence>
<evidence type="ECO:0008006" key="4">
    <source>
        <dbReference type="Google" id="ProtNLM"/>
    </source>
</evidence>
<comment type="caution">
    <text evidence="2">The sequence shown here is derived from an EMBL/GenBank/DDBJ whole genome shotgun (WGS) entry which is preliminary data.</text>
</comment>
<name>A0A1F6CLT4_HANXR</name>
<dbReference type="Gene3D" id="3.20.20.370">
    <property type="entry name" value="Glycoside hydrolase/deacetylase"/>
    <property type="match status" value="1"/>
</dbReference>
<protein>
    <recommendedName>
        <fullName evidence="4">NodB homology domain-containing protein</fullName>
    </recommendedName>
</protein>
<feature type="region of interest" description="Disordered" evidence="1">
    <location>
        <begin position="59"/>
        <end position="97"/>
    </location>
</feature>
<gene>
    <name evidence="2" type="ORF">A3F84_13760</name>
</gene>
<evidence type="ECO:0000256" key="1">
    <source>
        <dbReference type="SAM" id="MobiDB-lite"/>
    </source>
</evidence>
<dbReference type="SUPFAM" id="SSF88713">
    <property type="entry name" value="Glycoside hydrolase/deacetylase"/>
    <property type="match status" value="1"/>
</dbReference>